<evidence type="ECO:0000256" key="1">
    <source>
        <dbReference type="SAM" id="MobiDB-lite"/>
    </source>
</evidence>
<dbReference type="EMBL" id="BEZZ01170724">
    <property type="protein sequence ID" value="GCC46083.1"/>
    <property type="molecule type" value="Genomic_DNA"/>
</dbReference>
<accession>A0A401TTV8</accession>
<organism evidence="2 3">
    <name type="scientific">Chiloscyllium punctatum</name>
    <name type="common">Brownbanded bambooshark</name>
    <name type="synonym">Hemiscyllium punctatum</name>
    <dbReference type="NCBI Taxonomy" id="137246"/>
    <lineage>
        <taxon>Eukaryota</taxon>
        <taxon>Metazoa</taxon>
        <taxon>Chordata</taxon>
        <taxon>Craniata</taxon>
        <taxon>Vertebrata</taxon>
        <taxon>Chondrichthyes</taxon>
        <taxon>Elasmobranchii</taxon>
        <taxon>Galeomorphii</taxon>
        <taxon>Galeoidea</taxon>
        <taxon>Orectolobiformes</taxon>
        <taxon>Hemiscylliidae</taxon>
        <taxon>Chiloscyllium</taxon>
    </lineage>
</organism>
<proteinExistence type="predicted"/>
<comment type="caution">
    <text evidence="2">The sequence shown here is derived from an EMBL/GenBank/DDBJ whole genome shotgun (WGS) entry which is preliminary data.</text>
</comment>
<dbReference type="Proteomes" id="UP000287033">
    <property type="component" value="Unassembled WGS sequence"/>
</dbReference>
<evidence type="ECO:0000313" key="3">
    <source>
        <dbReference type="Proteomes" id="UP000287033"/>
    </source>
</evidence>
<protein>
    <submittedName>
        <fullName evidence="2">Uncharacterized protein</fullName>
    </submittedName>
</protein>
<evidence type="ECO:0000313" key="2">
    <source>
        <dbReference type="EMBL" id="GCC46083.1"/>
    </source>
</evidence>
<sequence length="68" mass="8027">GKPRPWYIAERQRHFEKLKSDHDEIVRERELRESRPIEVRLAGGERVEGESWKTSPYHAARAIRSESG</sequence>
<dbReference type="InterPro" id="IPR012675">
    <property type="entry name" value="Beta-grasp_dom_sf"/>
</dbReference>
<feature type="non-terminal residue" evidence="2">
    <location>
        <position position="1"/>
    </location>
</feature>
<dbReference type="OrthoDB" id="5423599at2759"/>
<keyword evidence="3" id="KW-1185">Reference proteome</keyword>
<dbReference type="AlphaFoldDB" id="A0A401TTV8"/>
<reference evidence="2 3" key="1">
    <citation type="journal article" date="2018" name="Nat. Ecol. Evol.">
        <title>Shark genomes provide insights into elasmobranch evolution and the origin of vertebrates.</title>
        <authorList>
            <person name="Hara Y"/>
            <person name="Yamaguchi K"/>
            <person name="Onimaru K"/>
            <person name="Kadota M"/>
            <person name="Koyanagi M"/>
            <person name="Keeley SD"/>
            <person name="Tatsumi K"/>
            <person name="Tanaka K"/>
            <person name="Motone F"/>
            <person name="Kageyama Y"/>
            <person name="Nozu R"/>
            <person name="Adachi N"/>
            <person name="Nishimura O"/>
            <person name="Nakagawa R"/>
            <person name="Tanegashima C"/>
            <person name="Kiyatake I"/>
            <person name="Matsumoto R"/>
            <person name="Murakumo K"/>
            <person name="Nishida K"/>
            <person name="Terakita A"/>
            <person name="Kuratani S"/>
            <person name="Sato K"/>
            <person name="Hyodo S Kuraku.S."/>
        </authorList>
    </citation>
    <scope>NUCLEOTIDE SEQUENCE [LARGE SCALE GENOMIC DNA]</scope>
</reference>
<dbReference type="STRING" id="137246.A0A401TTV8"/>
<name>A0A401TTV8_CHIPU</name>
<dbReference type="Gene3D" id="3.10.20.30">
    <property type="match status" value="1"/>
</dbReference>
<feature type="region of interest" description="Disordered" evidence="1">
    <location>
        <begin position="48"/>
        <end position="68"/>
    </location>
</feature>
<gene>
    <name evidence="2" type="ORF">chiPu_0029948</name>
</gene>